<evidence type="ECO:0000256" key="4">
    <source>
        <dbReference type="ARBA" id="ARBA00022485"/>
    </source>
</evidence>
<dbReference type="InterPro" id="IPR046408">
    <property type="entry name" value="CIAPIN1"/>
</dbReference>
<evidence type="ECO:0000256" key="2">
    <source>
        <dbReference type="ARBA" id="ARBA00004496"/>
    </source>
</evidence>
<dbReference type="InterPro" id="IPR007785">
    <property type="entry name" value="Anamorsin"/>
</dbReference>
<dbReference type="GO" id="GO:0051539">
    <property type="term" value="F:4 iron, 4 sulfur cluster binding"/>
    <property type="evidence" value="ECO:0007669"/>
    <property type="project" value="UniProtKB-KW"/>
</dbReference>
<keyword evidence="6" id="KW-0479">Metal-binding</keyword>
<feature type="region of interest" description="Disordered" evidence="10">
    <location>
        <begin position="1"/>
        <end position="34"/>
    </location>
</feature>
<keyword evidence="7" id="KW-0408">Iron</keyword>
<evidence type="ECO:0000313" key="13">
    <source>
        <dbReference type="Proteomes" id="UP000186817"/>
    </source>
</evidence>
<dbReference type="GO" id="GO:0046872">
    <property type="term" value="F:metal ion binding"/>
    <property type="evidence" value="ECO:0007669"/>
    <property type="project" value="UniProtKB-KW"/>
</dbReference>
<dbReference type="Proteomes" id="UP000186817">
    <property type="component" value="Unassembled WGS sequence"/>
</dbReference>
<dbReference type="PANTHER" id="PTHR13273">
    <property type="entry name" value="ANAMORSIN"/>
    <property type="match status" value="1"/>
</dbReference>
<keyword evidence="4" id="KW-0004">4Fe-4S</keyword>
<evidence type="ECO:0000256" key="7">
    <source>
        <dbReference type="ARBA" id="ARBA00023004"/>
    </source>
</evidence>
<name>A0A1Q9CVN2_SYMMI</name>
<comment type="similarity">
    <text evidence="3">Belongs to the anamorsin family.</text>
</comment>
<dbReference type="GO" id="GO:0005737">
    <property type="term" value="C:cytoplasm"/>
    <property type="evidence" value="ECO:0007669"/>
    <property type="project" value="UniProtKB-SubCell"/>
</dbReference>
<keyword evidence="13" id="KW-1185">Reference proteome</keyword>
<organism evidence="12 13">
    <name type="scientific">Symbiodinium microadriaticum</name>
    <name type="common">Dinoflagellate</name>
    <name type="synonym">Zooxanthella microadriatica</name>
    <dbReference type="NCBI Taxonomy" id="2951"/>
    <lineage>
        <taxon>Eukaryota</taxon>
        <taxon>Sar</taxon>
        <taxon>Alveolata</taxon>
        <taxon>Dinophyceae</taxon>
        <taxon>Suessiales</taxon>
        <taxon>Symbiodiniaceae</taxon>
        <taxon>Symbiodinium</taxon>
    </lineage>
</organism>
<accession>A0A1Q9CVN2</accession>
<reference evidence="12 13" key="1">
    <citation type="submission" date="2016-02" db="EMBL/GenBank/DDBJ databases">
        <title>Genome analysis of coral dinoflagellate symbionts highlights evolutionary adaptations to a symbiotic lifestyle.</title>
        <authorList>
            <person name="Aranda M."/>
            <person name="Li Y."/>
            <person name="Liew Y.J."/>
            <person name="Baumgarten S."/>
            <person name="Simakov O."/>
            <person name="Wilson M."/>
            <person name="Piel J."/>
            <person name="Ashoor H."/>
            <person name="Bougouffa S."/>
            <person name="Bajic V.B."/>
            <person name="Ryu T."/>
            <person name="Ravasi T."/>
            <person name="Bayer T."/>
            <person name="Micklem G."/>
            <person name="Kim H."/>
            <person name="Bhak J."/>
            <person name="Lajeunesse T.C."/>
            <person name="Voolstra C.R."/>
        </authorList>
    </citation>
    <scope>NUCLEOTIDE SEQUENCE [LARGE SCALE GENOMIC DNA]</scope>
    <source>
        <strain evidence="12 13">CCMP2467</strain>
    </source>
</reference>
<feature type="domain" description="Anamorsin C-terminal" evidence="11">
    <location>
        <begin position="80"/>
        <end position="181"/>
    </location>
</feature>
<dbReference type="Pfam" id="PF05093">
    <property type="entry name" value="CIAPIN1"/>
    <property type="match status" value="1"/>
</dbReference>
<evidence type="ECO:0000259" key="11">
    <source>
        <dbReference type="Pfam" id="PF05093"/>
    </source>
</evidence>
<gene>
    <name evidence="12" type="ORF">AK812_SmicGene31867</name>
</gene>
<evidence type="ECO:0000256" key="10">
    <source>
        <dbReference type="SAM" id="MobiDB-lite"/>
    </source>
</evidence>
<evidence type="ECO:0000256" key="9">
    <source>
        <dbReference type="ARBA" id="ARBA00023128"/>
    </source>
</evidence>
<dbReference type="OrthoDB" id="442647at2759"/>
<comment type="subcellular location">
    <subcellularLocation>
        <location evidence="2">Cytoplasm</location>
    </subcellularLocation>
</comment>
<keyword evidence="5" id="KW-0963">Cytoplasm</keyword>
<evidence type="ECO:0000256" key="5">
    <source>
        <dbReference type="ARBA" id="ARBA00022490"/>
    </source>
</evidence>
<keyword evidence="9" id="KW-0496">Mitochondrion</keyword>
<comment type="cofactor">
    <cofactor evidence="1">
        <name>[4Fe-4S] cluster</name>
        <dbReference type="ChEBI" id="CHEBI:49883"/>
    </cofactor>
</comment>
<comment type="caution">
    <text evidence="12">The sequence shown here is derived from an EMBL/GenBank/DDBJ whole genome shotgun (WGS) entry which is preliminary data.</text>
</comment>
<dbReference type="AlphaFoldDB" id="A0A1Q9CVN2"/>
<sequence>MLVGMTYPESPAEERPSALSSFRPKKMKTPSGKAQVEFSCSKPSWATGAVAALGNAATIDEDALLGEVPAPVGKGKSDCSTQPKACANCSCGRKELEGTSSLTGRIETGAMTSVQRPVPVTCEQRGLALRRHRVVRERTRQKLAAALLAMVLTCYLGDAFRCETCPYRGLPAFKPGTKVELTDGETLGTGQLDLRVEGDEADWKHVICLLNYELGDHGADLRFTGRLLTAA</sequence>
<proteinExistence type="inferred from homology"/>
<evidence type="ECO:0000256" key="1">
    <source>
        <dbReference type="ARBA" id="ARBA00001966"/>
    </source>
</evidence>
<evidence type="ECO:0000256" key="8">
    <source>
        <dbReference type="ARBA" id="ARBA00023014"/>
    </source>
</evidence>
<protein>
    <submittedName>
        <fullName evidence="12">Anamorsin-like</fullName>
    </submittedName>
</protein>
<dbReference type="EMBL" id="LSRX01000889">
    <property type="protein sequence ID" value="OLP86967.1"/>
    <property type="molecule type" value="Genomic_DNA"/>
</dbReference>
<keyword evidence="8" id="KW-0411">Iron-sulfur</keyword>
<dbReference type="GO" id="GO:0016226">
    <property type="term" value="P:iron-sulfur cluster assembly"/>
    <property type="evidence" value="ECO:0007669"/>
    <property type="project" value="InterPro"/>
</dbReference>
<dbReference type="PANTHER" id="PTHR13273:SF14">
    <property type="entry name" value="ANAMORSIN"/>
    <property type="match status" value="1"/>
</dbReference>
<evidence type="ECO:0000313" key="12">
    <source>
        <dbReference type="EMBL" id="OLP86967.1"/>
    </source>
</evidence>
<evidence type="ECO:0000256" key="3">
    <source>
        <dbReference type="ARBA" id="ARBA00008169"/>
    </source>
</evidence>
<evidence type="ECO:0000256" key="6">
    <source>
        <dbReference type="ARBA" id="ARBA00022723"/>
    </source>
</evidence>